<evidence type="ECO:0000256" key="1">
    <source>
        <dbReference type="SAM" id="MobiDB-lite"/>
    </source>
</evidence>
<comment type="caution">
    <text evidence="2">The sequence shown here is derived from an EMBL/GenBank/DDBJ whole genome shotgun (WGS) entry which is preliminary data.</text>
</comment>
<feature type="region of interest" description="Disordered" evidence="1">
    <location>
        <begin position="1"/>
        <end position="115"/>
    </location>
</feature>
<reference evidence="2 3" key="1">
    <citation type="submission" date="2024-05" db="EMBL/GenBank/DDBJ databases">
        <title>Genome sequencing and assembly of Indian major carp, Cirrhinus mrigala (Hamilton, 1822).</title>
        <authorList>
            <person name="Mohindra V."/>
            <person name="Chowdhury L.M."/>
            <person name="Lal K."/>
            <person name="Jena J.K."/>
        </authorList>
    </citation>
    <scope>NUCLEOTIDE SEQUENCE [LARGE SCALE GENOMIC DNA]</scope>
    <source>
        <strain evidence="2">CM1030</strain>
        <tissue evidence="2">Blood</tissue>
    </source>
</reference>
<dbReference type="EMBL" id="JAMKFB020000012">
    <property type="protein sequence ID" value="KAL0179427.1"/>
    <property type="molecule type" value="Genomic_DNA"/>
</dbReference>
<accession>A0ABD0Q0C0</accession>
<gene>
    <name evidence="2" type="ORF">M9458_024869</name>
</gene>
<feature type="compositionally biased region" description="Basic residues" evidence="1">
    <location>
        <begin position="82"/>
        <end position="97"/>
    </location>
</feature>
<name>A0ABD0Q0C0_CIRMR</name>
<feature type="compositionally biased region" description="Polar residues" evidence="1">
    <location>
        <begin position="104"/>
        <end position="115"/>
    </location>
</feature>
<feature type="non-terminal residue" evidence="2">
    <location>
        <position position="115"/>
    </location>
</feature>
<evidence type="ECO:0000313" key="2">
    <source>
        <dbReference type="EMBL" id="KAL0179427.1"/>
    </source>
</evidence>
<feature type="compositionally biased region" description="Low complexity" evidence="1">
    <location>
        <begin position="1"/>
        <end position="27"/>
    </location>
</feature>
<feature type="compositionally biased region" description="Polar residues" evidence="1">
    <location>
        <begin position="51"/>
        <end position="77"/>
    </location>
</feature>
<dbReference type="Proteomes" id="UP001529510">
    <property type="component" value="Unassembled WGS sequence"/>
</dbReference>
<protein>
    <submittedName>
        <fullName evidence="2">Uncharacterized protein</fullName>
    </submittedName>
</protein>
<evidence type="ECO:0000313" key="3">
    <source>
        <dbReference type="Proteomes" id="UP001529510"/>
    </source>
</evidence>
<organism evidence="2 3">
    <name type="scientific">Cirrhinus mrigala</name>
    <name type="common">Mrigala</name>
    <dbReference type="NCBI Taxonomy" id="683832"/>
    <lineage>
        <taxon>Eukaryota</taxon>
        <taxon>Metazoa</taxon>
        <taxon>Chordata</taxon>
        <taxon>Craniata</taxon>
        <taxon>Vertebrata</taxon>
        <taxon>Euteleostomi</taxon>
        <taxon>Actinopterygii</taxon>
        <taxon>Neopterygii</taxon>
        <taxon>Teleostei</taxon>
        <taxon>Ostariophysi</taxon>
        <taxon>Cypriniformes</taxon>
        <taxon>Cyprinidae</taxon>
        <taxon>Labeoninae</taxon>
        <taxon>Labeonini</taxon>
        <taxon>Cirrhinus</taxon>
    </lineage>
</organism>
<sequence>VNSNSASAAAGNGCPLLPSNSSLPLLSVTPRVSGLERSQERSMEQPYPEPISTSSSLPSLAAHSTASVSNSLPEQRNGNGGPHHRHDPSPPQHKHKTFLPFHPKSQSIFSVGSNN</sequence>
<proteinExistence type="predicted"/>
<dbReference type="AlphaFoldDB" id="A0ABD0Q0C0"/>
<keyword evidence="3" id="KW-1185">Reference proteome</keyword>
<feature type="non-terminal residue" evidence="2">
    <location>
        <position position="1"/>
    </location>
</feature>